<gene>
    <name evidence="1" type="ORF">AEK19_MT1159</name>
</gene>
<geneLocation type="mitochondrion" evidence="1"/>
<name>A0A1Y0B1X4_9LAMI</name>
<protein>
    <submittedName>
        <fullName evidence="1">Uncharacterized protein</fullName>
    </submittedName>
</protein>
<dbReference type="EMBL" id="KY774314">
    <property type="protein sequence ID" value="ART31373.1"/>
    <property type="molecule type" value="Genomic_DNA"/>
</dbReference>
<sequence length="71" mass="7670">MITVGVSCALQGCYYSNAKHTSKGLYLPILTNERTRMIGQARADAPGMAYTIGILPFRQALEEPKGLPLTA</sequence>
<proteinExistence type="predicted"/>
<keyword evidence="1" id="KW-0496">Mitochondrion</keyword>
<accession>A0A1Y0B1X4</accession>
<reference evidence="1" key="1">
    <citation type="submission" date="2017-03" db="EMBL/GenBank/DDBJ databases">
        <title>The mitochondrial genome of the carnivorous plant Utricularia reniformis (Lentibulariaceae): structure, comparative analysis and evolutionary landmarks.</title>
        <authorList>
            <person name="Silva S.R."/>
            <person name="Alvarenga D.O."/>
            <person name="Michael T.P."/>
            <person name="Miranda V.F.O."/>
            <person name="Varani A.M."/>
        </authorList>
    </citation>
    <scope>NUCLEOTIDE SEQUENCE</scope>
</reference>
<dbReference type="AlphaFoldDB" id="A0A1Y0B1X4"/>
<organism evidence="1">
    <name type="scientific">Utricularia reniformis</name>
    <dbReference type="NCBI Taxonomy" id="192314"/>
    <lineage>
        <taxon>Eukaryota</taxon>
        <taxon>Viridiplantae</taxon>
        <taxon>Streptophyta</taxon>
        <taxon>Embryophyta</taxon>
        <taxon>Tracheophyta</taxon>
        <taxon>Spermatophyta</taxon>
        <taxon>Magnoliopsida</taxon>
        <taxon>eudicotyledons</taxon>
        <taxon>Gunneridae</taxon>
        <taxon>Pentapetalae</taxon>
        <taxon>asterids</taxon>
        <taxon>lamiids</taxon>
        <taxon>Lamiales</taxon>
        <taxon>Lentibulariaceae</taxon>
        <taxon>Utricularia</taxon>
    </lineage>
</organism>
<evidence type="ECO:0000313" key="1">
    <source>
        <dbReference type="EMBL" id="ART31373.1"/>
    </source>
</evidence>